<dbReference type="InterPro" id="IPR013094">
    <property type="entry name" value="AB_hydrolase_3"/>
</dbReference>
<dbReference type="GO" id="GO:0004312">
    <property type="term" value="F:fatty acid synthase activity"/>
    <property type="evidence" value="ECO:0007669"/>
    <property type="project" value="TreeGrafter"/>
</dbReference>
<dbReference type="Gene3D" id="3.40.50.1820">
    <property type="entry name" value="alpha/beta hydrolase"/>
    <property type="match status" value="1"/>
</dbReference>
<dbReference type="GO" id="GO:0031177">
    <property type="term" value="F:phosphopantetheine binding"/>
    <property type="evidence" value="ECO:0007669"/>
    <property type="project" value="InterPro"/>
</dbReference>
<dbReference type="PROSITE" id="PS52004">
    <property type="entry name" value="KS3_2"/>
    <property type="match status" value="1"/>
</dbReference>
<dbReference type="SUPFAM" id="SSF52151">
    <property type="entry name" value="FabD/lysophospholipase-like"/>
    <property type="match status" value="1"/>
</dbReference>
<dbReference type="GO" id="GO:0017000">
    <property type="term" value="P:antibiotic biosynthetic process"/>
    <property type="evidence" value="ECO:0007669"/>
    <property type="project" value="UniProtKB-ARBA"/>
</dbReference>
<proteinExistence type="predicted"/>
<dbReference type="InterPro" id="IPR029063">
    <property type="entry name" value="SAM-dependent_MTases_sf"/>
</dbReference>
<gene>
    <name evidence="12" type="ORF">N7498_004456</name>
</gene>
<evidence type="ECO:0000256" key="4">
    <source>
        <dbReference type="ARBA" id="ARBA00022603"/>
    </source>
</evidence>
<dbReference type="GO" id="GO:1901336">
    <property type="term" value="P:lactone biosynthetic process"/>
    <property type="evidence" value="ECO:0007669"/>
    <property type="project" value="UniProtKB-ARBA"/>
</dbReference>
<organism evidence="12 13">
    <name type="scientific">Penicillium cinerascens</name>
    <dbReference type="NCBI Taxonomy" id="70096"/>
    <lineage>
        <taxon>Eukaryota</taxon>
        <taxon>Fungi</taxon>
        <taxon>Dikarya</taxon>
        <taxon>Ascomycota</taxon>
        <taxon>Pezizomycotina</taxon>
        <taxon>Eurotiomycetes</taxon>
        <taxon>Eurotiomycetidae</taxon>
        <taxon>Eurotiales</taxon>
        <taxon>Aspergillaceae</taxon>
        <taxon>Penicillium</taxon>
    </lineage>
</organism>
<dbReference type="InterPro" id="IPR032088">
    <property type="entry name" value="SAT"/>
</dbReference>
<keyword evidence="13" id="KW-1185">Reference proteome</keyword>
<dbReference type="InterPro" id="IPR016035">
    <property type="entry name" value="Acyl_Trfase/lysoPLipase"/>
</dbReference>
<dbReference type="InterPro" id="IPR050091">
    <property type="entry name" value="PKS_NRPS_Biosynth_Enz"/>
</dbReference>
<sequence>MHAPTTARNSAPGKTLLLFGPQIPRLIPSQMLKLRATILRDRVNLGFLYRIVHSLPSLWDSIHQTCPALRQLPGSQKLNQLVHFLDTGEILGMETPNNILLVPLTVLAHMVEYLQTAPQPTDIQGFCTGFLTAAAVSTAQSRLELDDLVSRALALAVCIGAVIDLDELSQVDPLNRSATLSVHWSSDAERQHLESVLKRFPEAYISCVTDRDRSTVTLPVHDKSLFNAQLVGTSLEVSSVGLCGRYHLPERREVVDQVKQLCKQDPAFQLPSTDNLGFLLRSTSDGKVIGSGFLHDIALESILVQTCQWYATVAQVMDAQSGETLNVVSIGGPGTCPRSLAWEPTPFPNENHRSNGTFNESAALSSGADTPDGNVADFPVTAAGSVAVIGMACRFPQAASLQEFWDLIASGRNAVGPLPESRFKSAQLNRQPKGPFWGNFLQEPDAFDHRFFKISSREAESMDPQQRLLLQGQWIMKPVASQDATAFSAMGTLRAFISGRALQTNECSVAVAGGVNVITAPSLYQNLGAASFLSPTGASKVFDAKGDGYCVAIKDSDPIIGVIAGSAVNQGSNCRPITVPDSDSQINLYRQALAAGDIHPTDVSYVEVHGTGTPVGDPIECESIRYTFGGHDRPEKLLIGSVKDVIGHTEAASGVAGCIETLLMMQNGIIPKQPNFNQLNPKIPHLESDKLSIADRSQPWTSKARTALVNNYGAAGSNAAIVLQQYSPTRSQRALLPMTTVEDMEYPFVLTAKTSDSLRVYSSAFVADIAWNLARKQSRDLDYIHTSTATSLSNLSLQLEAVASGTQAPTKLPNPSPPVVLCFGGQTGLTVNISQYLLEQSPAMQRHLARCDEVCQTLGLPSLFPGIFDPASIEDLPTLHARLFSVQYASAKAWIETGLQVACMLGHSFGQLTALCVANSMDLADGIRLVTDLEGVKEDIDAVLTKAKALGDSVHIDIACYNSPRNIVLTGGMDSIQALEPLCRASGVLKVTRLKNSHAYHSALADPILSSLRALAESISWWEPAIPVETCSHGQSWSNVDAARIVLHTREPVYFAEAIQRIANRYPSCVWLEAGSASPIIPMVQRALPSARVDALLRIDLSGPDALSTVARATSRLWGLGLRVTFLAFHPAQNPQYQWVNLPPYQFARTKHWIDFKPAGVPEAMTRSEVSKQTGLVELVDQYNGTAVFHIDVSETEFSLAVRGHAVLGQSLCPASMYFELAIRAARVLAESNGTSRALPCILDLSIVSPLALSPPGQLTLTLSAVKNNPSWDFSLYTQPGKDHGSSQTTVHARGTVALHHEQSAAARFQSLRRLLGPFRYEQIAGVSEAERLSGDVIYKVFGRAVNYAPYYRGVRNAIACNSEVTGEIRMPDECVVPSGASDPLTIDNILQVAGIHVNCLASCKAEEVFVCTSIGEGLWSREILDGSYGTRNLRVYSNSEAKGKNSLVNDILALDPTTGEVVMFLLGARFTAVALSSLHRALSKLNDPVRATPSSQPDFAPLPASSPPKPISTECMQQVNGRPDGAIAAVDSQAIEPKANSADALRQMLSDVLGITMADIQPKSSLVDLGVDSLMITEIASEINRHFSLSITVADLQDLTDFTSLFLRLNPMLPHTSQLRDADHSVSSGEIIDESIASISSRWFYTHRAEYDDDVHEAQLGHFRQRVYPQQEQPVVAYVTEALARLGCDLSFIDTGEALPTVSYLPKHENVMNQIFNILEDARLVVRGREGQYHRTDMPLSRASSEDIHGRIIQDFPQHISEHLLLRTTGPILADCLVGRADPLSLLFRDVESKRLLEDVYTNAPMFKAGTLFLARFLGRGTGGTTTFLLQQLSTVQKQVDYTFSDLSPSLVAAAKKKFGRYSFMKYRVLDIEHSPPDELLGQYDIVISTNCIHATRNLVRSCSHIRHMLRPDGILCLLELTLNLFWFDLVFGLLEGWWLFDDGRKHALAPETLWQQNLSEAGYGWTSWSEGATEESRILRMIVASPSAEPAPSPQHAAIATPLPTQETVIFATKDAVALEADIYYPSSLQIESKLRPAPDFSFLCDAALMIHGGGHVMLSRKDVRHQQTNLLLELGFTPVSVDYRLCPEVTLQEGPMADVCDALSWARARLPCLALQRHDIQVTGDRIVAVGWSTGGHLALSLGWTAPERGIRPPDAILAFYCPLDYEDPFWSHSNLPYGETIARGYDLWGGVRDAPITAHNPPPSMSAAGGWMAKSDARSRIALHMNWHGQTVLMLVHGLNKRKDQKSGGAILDLPCPRTEQVEFISPLAHIRRGDYRTPTFIVHPILDDLIPWEQAQRTYMELVQKGVPVHLRLVYRAKHLFDLHPRYVDNPDARQAVMDGYSFLASWVAEH</sequence>
<dbReference type="SMART" id="SM01294">
    <property type="entry name" value="PKS_PP_betabranch"/>
    <property type="match status" value="1"/>
</dbReference>
<dbReference type="InterPro" id="IPR009081">
    <property type="entry name" value="PP-bd_ACP"/>
</dbReference>
<dbReference type="Pfam" id="PF00550">
    <property type="entry name" value="PP-binding"/>
    <property type="match status" value="1"/>
</dbReference>
<dbReference type="SMART" id="SM00827">
    <property type="entry name" value="PKS_AT"/>
    <property type="match status" value="1"/>
</dbReference>
<dbReference type="Pfam" id="PF16073">
    <property type="entry name" value="SAT"/>
    <property type="match status" value="1"/>
</dbReference>
<comment type="caution">
    <text evidence="12">The sequence shown here is derived from an EMBL/GenBank/DDBJ whole genome shotgun (WGS) entry which is preliminary data.</text>
</comment>
<dbReference type="InterPro" id="IPR016036">
    <property type="entry name" value="Malonyl_transacylase_ACP-bd"/>
</dbReference>
<dbReference type="GO" id="GO:0008168">
    <property type="term" value="F:methyltransferase activity"/>
    <property type="evidence" value="ECO:0007669"/>
    <property type="project" value="UniProtKB-KW"/>
</dbReference>
<feature type="domain" description="Carrier" evidence="9">
    <location>
        <begin position="1537"/>
        <end position="1614"/>
    </location>
</feature>
<dbReference type="PANTHER" id="PTHR43775:SF21">
    <property type="entry name" value="NON-REDUCING POLYKETIDE SYNTHASE AUSA-RELATED"/>
    <property type="match status" value="1"/>
</dbReference>
<protein>
    <submittedName>
        <fullName evidence="12">Uncharacterized protein</fullName>
    </submittedName>
</protein>
<dbReference type="Gene3D" id="1.10.1200.10">
    <property type="entry name" value="ACP-like"/>
    <property type="match status" value="1"/>
</dbReference>
<dbReference type="InterPro" id="IPR042104">
    <property type="entry name" value="PKS_dehydratase_sf"/>
</dbReference>
<dbReference type="SMART" id="SM00823">
    <property type="entry name" value="PKS_PP"/>
    <property type="match status" value="1"/>
</dbReference>
<dbReference type="SMART" id="SM00826">
    <property type="entry name" value="PKS_DH"/>
    <property type="match status" value="1"/>
</dbReference>
<accession>A0A9W9T8V0</accession>
<dbReference type="SUPFAM" id="SSF53474">
    <property type="entry name" value="alpha/beta-Hydrolases"/>
    <property type="match status" value="1"/>
</dbReference>
<feature type="active site" description="Proton donor; for dehydratase activity" evidence="7">
    <location>
        <position position="1388"/>
    </location>
</feature>
<dbReference type="Proteomes" id="UP001150904">
    <property type="component" value="Unassembled WGS sequence"/>
</dbReference>
<dbReference type="PROSITE" id="PS00012">
    <property type="entry name" value="PHOSPHOPANTETHEINE"/>
    <property type="match status" value="1"/>
</dbReference>
<evidence type="ECO:0000259" key="9">
    <source>
        <dbReference type="PROSITE" id="PS50075"/>
    </source>
</evidence>
<dbReference type="GO" id="GO:0030639">
    <property type="term" value="P:polyketide biosynthetic process"/>
    <property type="evidence" value="ECO:0007669"/>
    <property type="project" value="UniProtKB-ARBA"/>
</dbReference>
<dbReference type="Gene3D" id="3.30.70.3290">
    <property type="match status" value="1"/>
</dbReference>
<dbReference type="InterPro" id="IPR001227">
    <property type="entry name" value="Ac_transferase_dom_sf"/>
</dbReference>
<dbReference type="Gene3D" id="3.10.129.110">
    <property type="entry name" value="Polyketide synthase dehydratase"/>
    <property type="match status" value="1"/>
</dbReference>
<dbReference type="SMART" id="SM00825">
    <property type="entry name" value="PKS_KS"/>
    <property type="match status" value="1"/>
</dbReference>
<evidence type="ECO:0000256" key="3">
    <source>
        <dbReference type="ARBA" id="ARBA00022553"/>
    </source>
</evidence>
<dbReference type="SUPFAM" id="SSF53335">
    <property type="entry name" value="S-adenosyl-L-methionine-dependent methyltransferases"/>
    <property type="match status" value="1"/>
</dbReference>
<dbReference type="EMBL" id="JAPQKR010000008">
    <property type="protein sequence ID" value="KAJ5212810.1"/>
    <property type="molecule type" value="Genomic_DNA"/>
</dbReference>
<feature type="region of interest" description="N-terminal hotdog fold" evidence="7">
    <location>
        <begin position="1171"/>
        <end position="1304"/>
    </location>
</feature>
<dbReference type="Pfam" id="PF21089">
    <property type="entry name" value="PKS_DH_N"/>
    <property type="match status" value="1"/>
</dbReference>
<dbReference type="CDD" id="cd00833">
    <property type="entry name" value="PKS"/>
    <property type="match status" value="1"/>
</dbReference>
<dbReference type="InterPro" id="IPR020807">
    <property type="entry name" value="PKS_DH"/>
</dbReference>
<dbReference type="Pfam" id="PF02801">
    <property type="entry name" value="Ketoacyl-synt_C"/>
    <property type="match status" value="1"/>
</dbReference>
<dbReference type="OrthoDB" id="429813at2759"/>
<name>A0A9W9T8V0_9EURO</name>
<keyword evidence="5" id="KW-0808">Transferase</keyword>
<dbReference type="Pfam" id="PF08242">
    <property type="entry name" value="Methyltransf_12"/>
    <property type="match status" value="1"/>
</dbReference>
<keyword evidence="2" id="KW-0596">Phosphopantetheine</keyword>
<dbReference type="PANTHER" id="PTHR43775">
    <property type="entry name" value="FATTY ACID SYNTHASE"/>
    <property type="match status" value="1"/>
</dbReference>
<dbReference type="RefSeq" id="XP_058310980.1">
    <property type="nucleotide sequence ID" value="XM_058451518.1"/>
</dbReference>
<keyword evidence="6" id="KW-0511">Multifunctional enzyme</keyword>
<evidence type="ECO:0000256" key="5">
    <source>
        <dbReference type="ARBA" id="ARBA00022679"/>
    </source>
</evidence>
<dbReference type="Pfam" id="PF00109">
    <property type="entry name" value="ketoacyl-synt"/>
    <property type="match status" value="2"/>
</dbReference>
<evidence type="ECO:0000256" key="1">
    <source>
        <dbReference type="ARBA" id="ARBA00004721"/>
    </source>
</evidence>
<evidence type="ECO:0000259" key="10">
    <source>
        <dbReference type="PROSITE" id="PS52004"/>
    </source>
</evidence>
<comment type="pathway">
    <text evidence="1">Secondary metabolite biosynthesis; terpenoid biosynthesis.</text>
</comment>
<dbReference type="InterPro" id="IPR020841">
    <property type="entry name" value="PKS_Beta-ketoAc_synthase_dom"/>
</dbReference>
<dbReference type="SUPFAM" id="SSF53901">
    <property type="entry name" value="Thiolase-like"/>
    <property type="match status" value="1"/>
</dbReference>
<dbReference type="Pfam" id="PF07859">
    <property type="entry name" value="Abhydrolase_3"/>
    <property type="match status" value="1"/>
</dbReference>
<feature type="domain" description="PKS/mFAS DH" evidence="11">
    <location>
        <begin position="1171"/>
        <end position="1480"/>
    </location>
</feature>
<dbReference type="Pfam" id="PF14765">
    <property type="entry name" value="PS-DH"/>
    <property type="match status" value="1"/>
</dbReference>
<dbReference type="Pfam" id="PF18558">
    <property type="entry name" value="HTH_51"/>
    <property type="match status" value="1"/>
</dbReference>
<feature type="active site" description="Proton acceptor; for dehydratase activity" evidence="7">
    <location>
        <position position="1205"/>
    </location>
</feature>
<dbReference type="InterPro" id="IPR013217">
    <property type="entry name" value="Methyltransf_12"/>
</dbReference>
<dbReference type="InterPro" id="IPR041068">
    <property type="entry name" value="HTH_51"/>
</dbReference>
<evidence type="ECO:0000313" key="12">
    <source>
        <dbReference type="EMBL" id="KAJ5212810.1"/>
    </source>
</evidence>
<reference evidence="12" key="2">
    <citation type="journal article" date="2023" name="IMA Fungus">
        <title>Comparative genomic study of the Penicillium genus elucidates a diverse pangenome and 15 lateral gene transfer events.</title>
        <authorList>
            <person name="Petersen C."/>
            <person name="Sorensen T."/>
            <person name="Nielsen M.R."/>
            <person name="Sondergaard T.E."/>
            <person name="Sorensen J.L."/>
            <person name="Fitzpatrick D.A."/>
            <person name="Frisvad J.C."/>
            <person name="Nielsen K.L."/>
        </authorList>
    </citation>
    <scope>NUCLEOTIDE SEQUENCE</scope>
    <source>
        <strain evidence="12">IBT 15544</strain>
    </source>
</reference>
<evidence type="ECO:0000256" key="2">
    <source>
        <dbReference type="ARBA" id="ARBA00022450"/>
    </source>
</evidence>
<feature type="region of interest" description="Disordered" evidence="8">
    <location>
        <begin position="1490"/>
        <end position="1510"/>
    </location>
</feature>
<dbReference type="InterPro" id="IPR049551">
    <property type="entry name" value="PKS_DH_C"/>
</dbReference>
<dbReference type="InterPro" id="IPR014031">
    <property type="entry name" value="Ketoacyl_synth_C"/>
</dbReference>
<dbReference type="InterPro" id="IPR006162">
    <property type="entry name" value="Ppantetheine_attach_site"/>
</dbReference>
<dbReference type="GO" id="GO:0016787">
    <property type="term" value="F:hydrolase activity"/>
    <property type="evidence" value="ECO:0007669"/>
    <property type="project" value="InterPro"/>
</dbReference>
<dbReference type="Pfam" id="PF00698">
    <property type="entry name" value="Acyl_transf_1"/>
    <property type="match status" value="1"/>
</dbReference>
<keyword evidence="4" id="KW-0489">Methyltransferase</keyword>
<dbReference type="GO" id="GO:0006633">
    <property type="term" value="P:fatty acid biosynthetic process"/>
    <property type="evidence" value="ECO:0007669"/>
    <property type="project" value="TreeGrafter"/>
</dbReference>
<dbReference type="InterPro" id="IPR014030">
    <property type="entry name" value="Ketoacyl_synth_N"/>
</dbReference>
<evidence type="ECO:0000256" key="7">
    <source>
        <dbReference type="PROSITE-ProRule" id="PRU01363"/>
    </source>
</evidence>
<dbReference type="Gene3D" id="3.40.50.150">
    <property type="entry name" value="Vaccinia Virus protein VP39"/>
    <property type="match status" value="1"/>
</dbReference>
<dbReference type="GO" id="GO:0032259">
    <property type="term" value="P:methylation"/>
    <property type="evidence" value="ECO:0007669"/>
    <property type="project" value="UniProtKB-KW"/>
</dbReference>
<dbReference type="Gene3D" id="3.40.47.10">
    <property type="match status" value="2"/>
</dbReference>
<feature type="domain" description="Ketosynthase family 3 (KS3)" evidence="10">
    <location>
        <begin position="383"/>
        <end position="725"/>
    </location>
</feature>
<dbReference type="Gene3D" id="3.40.366.10">
    <property type="entry name" value="Malonyl-Coenzyme A Acyl Carrier Protein, domain 2"/>
    <property type="match status" value="2"/>
</dbReference>
<evidence type="ECO:0000259" key="11">
    <source>
        <dbReference type="PROSITE" id="PS52019"/>
    </source>
</evidence>
<feature type="region of interest" description="C-terminal hotdog fold" evidence="7">
    <location>
        <begin position="1329"/>
        <end position="1480"/>
    </location>
</feature>
<dbReference type="PROSITE" id="PS52019">
    <property type="entry name" value="PKS_MFAS_DH"/>
    <property type="match status" value="1"/>
</dbReference>
<dbReference type="InterPro" id="IPR020806">
    <property type="entry name" value="PKS_PP-bd"/>
</dbReference>
<dbReference type="PROSITE" id="PS50075">
    <property type="entry name" value="CARRIER"/>
    <property type="match status" value="1"/>
</dbReference>
<dbReference type="InterPro" id="IPR014043">
    <property type="entry name" value="Acyl_transferase_dom"/>
</dbReference>
<evidence type="ECO:0000256" key="8">
    <source>
        <dbReference type="SAM" id="MobiDB-lite"/>
    </source>
</evidence>
<evidence type="ECO:0000256" key="6">
    <source>
        <dbReference type="ARBA" id="ARBA00023268"/>
    </source>
</evidence>
<dbReference type="InterPro" id="IPR036736">
    <property type="entry name" value="ACP-like_sf"/>
</dbReference>
<evidence type="ECO:0000313" key="13">
    <source>
        <dbReference type="Proteomes" id="UP001150904"/>
    </source>
</evidence>
<dbReference type="InterPro" id="IPR049900">
    <property type="entry name" value="PKS_mFAS_DH"/>
</dbReference>
<dbReference type="InterPro" id="IPR029058">
    <property type="entry name" value="AB_hydrolase_fold"/>
</dbReference>
<dbReference type="GeneID" id="83178819"/>
<keyword evidence="3" id="KW-0597">Phosphoprotein</keyword>
<reference evidence="12" key="1">
    <citation type="submission" date="2022-12" db="EMBL/GenBank/DDBJ databases">
        <authorList>
            <person name="Petersen C."/>
        </authorList>
    </citation>
    <scope>NUCLEOTIDE SEQUENCE</scope>
    <source>
        <strain evidence="12">IBT 15544</strain>
    </source>
</reference>
<dbReference type="SUPFAM" id="SSF55048">
    <property type="entry name" value="Probable ACP-binding domain of malonyl-CoA ACP transacylase"/>
    <property type="match status" value="1"/>
</dbReference>
<dbReference type="InterPro" id="IPR049552">
    <property type="entry name" value="PKS_DH_N"/>
</dbReference>
<dbReference type="SUPFAM" id="SSF47336">
    <property type="entry name" value="ACP-like"/>
    <property type="match status" value="1"/>
</dbReference>
<dbReference type="InterPro" id="IPR016039">
    <property type="entry name" value="Thiolase-like"/>
</dbReference>